<dbReference type="GO" id="GO:0032366">
    <property type="term" value="P:intracellular sterol transport"/>
    <property type="evidence" value="ECO:0007669"/>
    <property type="project" value="UniProtKB-UniRule"/>
</dbReference>
<keyword evidence="3 10" id="KW-0813">Transport</keyword>
<dbReference type="GO" id="GO:0016125">
    <property type="term" value="P:sterol metabolic process"/>
    <property type="evidence" value="ECO:0007669"/>
    <property type="project" value="UniProtKB-UniRule"/>
</dbReference>
<evidence type="ECO:0000256" key="6">
    <source>
        <dbReference type="ARBA" id="ARBA00022989"/>
    </source>
</evidence>
<dbReference type="InterPro" id="IPR007290">
    <property type="entry name" value="Arv1"/>
</dbReference>
<evidence type="ECO:0000313" key="11">
    <source>
        <dbReference type="Proteomes" id="UP000095287"/>
    </source>
</evidence>
<proteinExistence type="inferred from homology"/>
<reference evidence="12" key="1">
    <citation type="submission" date="2016-11" db="UniProtKB">
        <authorList>
            <consortium name="WormBaseParasite"/>
        </authorList>
    </citation>
    <scope>IDENTIFICATION</scope>
</reference>
<dbReference type="WBParaSite" id="L893_g22611.t1">
    <property type="protein sequence ID" value="L893_g22611.t1"/>
    <property type="gene ID" value="L893_g22611"/>
</dbReference>
<comment type="function">
    <text evidence="10">Mediator of sterol homeostasis involved in sterol uptake, trafficking and distribution into membranes.</text>
</comment>
<dbReference type="GO" id="GO:0005794">
    <property type="term" value="C:Golgi apparatus"/>
    <property type="evidence" value="ECO:0007669"/>
    <property type="project" value="TreeGrafter"/>
</dbReference>
<dbReference type="Pfam" id="PF04161">
    <property type="entry name" value="Arv1"/>
    <property type="match status" value="1"/>
</dbReference>
<accession>A0A1I7Z3Y5</accession>
<keyword evidence="5 10" id="KW-0256">Endoplasmic reticulum</keyword>
<comment type="similarity">
    <text evidence="2 10">Belongs to the ARV1 family.</text>
</comment>
<keyword evidence="7 10" id="KW-0445">Lipid transport</keyword>
<dbReference type="GO" id="GO:0006665">
    <property type="term" value="P:sphingolipid metabolic process"/>
    <property type="evidence" value="ECO:0007669"/>
    <property type="project" value="TreeGrafter"/>
</dbReference>
<keyword evidence="9 10" id="KW-0472">Membrane</keyword>
<evidence type="ECO:0000256" key="3">
    <source>
        <dbReference type="ARBA" id="ARBA00022448"/>
    </source>
</evidence>
<dbReference type="GO" id="GO:0005789">
    <property type="term" value="C:endoplasmic reticulum membrane"/>
    <property type="evidence" value="ECO:0007669"/>
    <property type="project" value="UniProtKB-SubCell"/>
</dbReference>
<feature type="transmembrane region" description="Helical" evidence="10">
    <location>
        <begin position="151"/>
        <end position="172"/>
    </location>
</feature>
<protein>
    <recommendedName>
        <fullName evidence="10">Protein ARV</fullName>
    </recommendedName>
</protein>
<keyword evidence="4 10" id="KW-0812">Transmembrane</keyword>
<comment type="caution">
    <text evidence="10">Lacks conserved residue(s) required for the propagation of feature annotation.</text>
</comment>
<evidence type="ECO:0000256" key="2">
    <source>
        <dbReference type="ARBA" id="ARBA00009187"/>
    </source>
</evidence>
<evidence type="ECO:0000256" key="9">
    <source>
        <dbReference type="ARBA" id="ARBA00023136"/>
    </source>
</evidence>
<dbReference type="AlphaFoldDB" id="A0A1I7Z3Y5"/>
<evidence type="ECO:0000256" key="10">
    <source>
        <dbReference type="RuleBase" id="RU368065"/>
    </source>
</evidence>
<keyword evidence="6 10" id="KW-1133">Transmembrane helix</keyword>
<sequence>MTESPHSNKFLCINCNAPSSSLYQEYSKDVIRITECNRCGELVDKYVEYDDVLLIMDLILQYIGAYRHLLNNTNFKGNLRLAVIFIFCGAYNKWIDRRAIHGEALSHIYDLEWNFYECLILTIIEFLVFDATILGVAYFIDKEKDGERLWFITKCSLTGFYGNVFVLLSIVWQLHREWTYRILTQIFILFSHVQVHRTIFSGRSTTAALALICASTVLQKAVVYYINASLFRSKAY</sequence>
<dbReference type="PANTHER" id="PTHR14467">
    <property type="entry name" value="ARV1"/>
    <property type="match status" value="1"/>
</dbReference>
<keyword evidence="11" id="KW-1185">Reference proteome</keyword>
<evidence type="ECO:0000313" key="12">
    <source>
        <dbReference type="WBParaSite" id="L893_g22611.t1"/>
    </source>
</evidence>
<dbReference type="GO" id="GO:0032541">
    <property type="term" value="C:cortical endoplasmic reticulum"/>
    <property type="evidence" value="ECO:0007669"/>
    <property type="project" value="TreeGrafter"/>
</dbReference>
<evidence type="ECO:0000256" key="4">
    <source>
        <dbReference type="ARBA" id="ARBA00022692"/>
    </source>
</evidence>
<evidence type="ECO:0000256" key="1">
    <source>
        <dbReference type="ARBA" id="ARBA00004477"/>
    </source>
</evidence>
<dbReference type="GO" id="GO:0097036">
    <property type="term" value="P:regulation of plasma membrane sterol distribution"/>
    <property type="evidence" value="ECO:0007669"/>
    <property type="project" value="UniProtKB-UniRule"/>
</dbReference>
<feature type="transmembrane region" description="Helical" evidence="10">
    <location>
        <begin position="114"/>
        <end position="139"/>
    </location>
</feature>
<keyword evidence="8 10" id="KW-0443">Lipid metabolism</keyword>
<name>A0A1I7Z3Y5_9BILA</name>
<evidence type="ECO:0000256" key="5">
    <source>
        <dbReference type="ARBA" id="ARBA00022824"/>
    </source>
</evidence>
<dbReference type="Proteomes" id="UP000095287">
    <property type="component" value="Unplaced"/>
</dbReference>
<dbReference type="PANTHER" id="PTHR14467:SF0">
    <property type="entry name" value="PROTEIN ARV1"/>
    <property type="match status" value="1"/>
</dbReference>
<evidence type="ECO:0000256" key="7">
    <source>
        <dbReference type="ARBA" id="ARBA00023055"/>
    </source>
</evidence>
<evidence type="ECO:0000256" key="8">
    <source>
        <dbReference type="ARBA" id="ARBA00023098"/>
    </source>
</evidence>
<comment type="subcellular location">
    <subcellularLocation>
        <location evidence="1 10">Endoplasmic reticulum membrane</location>
        <topology evidence="1 10">Multi-pass membrane protein</topology>
    </subcellularLocation>
</comment>
<organism evidence="11 12">
    <name type="scientific">Steinernema glaseri</name>
    <dbReference type="NCBI Taxonomy" id="37863"/>
    <lineage>
        <taxon>Eukaryota</taxon>
        <taxon>Metazoa</taxon>
        <taxon>Ecdysozoa</taxon>
        <taxon>Nematoda</taxon>
        <taxon>Chromadorea</taxon>
        <taxon>Rhabditida</taxon>
        <taxon>Tylenchina</taxon>
        <taxon>Panagrolaimomorpha</taxon>
        <taxon>Strongyloidoidea</taxon>
        <taxon>Steinernematidae</taxon>
        <taxon>Steinernema</taxon>
    </lineage>
</organism>